<organism evidence="2 3">
    <name type="scientific">Portunus trituberculatus</name>
    <name type="common">Swimming crab</name>
    <name type="synonym">Neptunus trituberculatus</name>
    <dbReference type="NCBI Taxonomy" id="210409"/>
    <lineage>
        <taxon>Eukaryota</taxon>
        <taxon>Metazoa</taxon>
        <taxon>Ecdysozoa</taxon>
        <taxon>Arthropoda</taxon>
        <taxon>Crustacea</taxon>
        <taxon>Multicrustacea</taxon>
        <taxon>Malacostraca</taxon>
        <taxon>Eumalacostraca</taxon>
        <taxon>Eucarida</taxon>
        <taxon>Decapoda</taxon>
        <taxon>Pleocyemata</taxon>
        <taxon>Brachyura</taxon>
        <taxon>Eubrachyura</taxon>
        <taxon>Portunoidea</taxon>
        <taxon>Portunidae</taxon>
        <taxon>Portuninae</taxon>
        <taxon>Portunus</taxon>
    </lineage>
</organism>
<dbReference type="Proteomes" id="UP000324222">
    <property type="component" value="Unassembled WGS sequence"/>
</dbReference>
<sequence>METDADKMQDALSLRIEPLKTYLRDVDGPQYTKVVGTVGLCSFCLALSTPLLCTGSCWILFLLLKVCVHQPASIREQQHIVQPVTGSLVGYVSNNNNTGCDESVPPLTAMDKYPSLFVMIIMHCCFQ</sequence>
<keyword evidence="3" id="KW-1185">Reference proteome</keyword>
<keyword evidence="1" id="KW-0812">Transmembrane</keyword>
<feature type="transmembrane region" description="Helical" evidence="1">
    <location>
        <begin position="34"/>
        <end position="64"/>
    </location>
</feature>
<evidence type="ECO:0000256" key="1">
    <source>
        <dbReference type="SAM" id="Phobius"/>
    </source>
</evidence>
<dbReference type="AlphaFoldDB" id="A0A5B7EJ00"/>
<name>A0A5B7EJ00_PORTR</name>
<protein>
    <submittedName>
        <fullName evidence="2">Uncharacterized protein</fullName>
    </submittedName>
</protein>
<evidence type="ECO:0000313" key="2">
    <source>
        <dbReference type="EMBL" id="MPC33338.1"/>
    </source>
</evidence>
<proteinExistence type="predicted"/>
<dbReference type="EMBL" id="VSRR010002810">
    <property type="protein sequence ID" value="MPC33338.1"/>
    <property type="molecule type" value="Genomic_DNA"/>
</dbReference>
<keyword evidence="1" id="KW-0472">Membrane</keyword>
<accession>A0A5B7EJ00</accession>
<reference evidence="2 3" key="1">
    <citation type="submission" date="2019-05" db="EMBL/GenBank/DDBJ databases">
        <title>Another draft genome of Portunus trituberculatus and its Hox gene families provides insights of decapod evolution.</title>
        <authorList>
            <person name="Jeong J.-H."/>
            <person name="Song I."/>
            <person name="Kim S."/>
            <person name="Choi T."/>
            <person name="Kim D."/>
            <person name="Ryu S."/>
            <person name="Kim W."/>
        </authorList>
    </citation>
    <scope>NUCLEOTIDE SEQUENCE [LARGE SCALE GENOMIC DNA]</scope>
    <source>
        <tissue evidence="2">Muscle</tissue>
    </source>
</reference>
<keyword evidence="1" id="KW-1133">Transmembrane helix</keyword>
<evidence type="ECO:0000313" key="3">
    <source>
        <dbReference type="Proteomes" id="UP000324222"/>
    </source>
</evidence>
<gene>
    <name evidence="2" type="ORF">E2C01_026684</name>
</gene>
<comment type="caution">
    <text evidence="2">The sequence shown here is derived from an EMBL/GenBank/DDBJ whole genome shotgun (WGS) entry which is preliminary data.</text>
</comment>